<dbReference type="STRING" id="216946.STURO_v1c09500"/>
<organism evidence="1 2">
    <name type="scientific">Spiroplasma turonicum</name>
    <dbReference type="NCBI Taxonomy" id="216946"/>
    <lineage>
        <taxon>Bacteria</taxon>
        <taxon>Bacillati</taxon>
        <taxon>Mycoplasmatota</taxon>
        <taxon>Mollicutes</taxon>
        <taxon>Entomoplasmatales</taxon>
        <taxon>Spiroplasmataceae</taxon>
        <taxon>Spiroplasma</taxon>
    </lineage>
</organism>
<dbReference type="EMBL" id="CP012328">
    <property type="protein sequence ID" value="AKU80201.1"/>
    <property type="molecule type" value="Genomic_DNA"/>
</dbReference>
<dbReference type="RefSeq" id="WP_075048763.1">
    <property type="nucleotide sequence ID" value="NZ_CP012328.1"/>
</dbReference>
<dbReference type="KEGG" id="stur:STURON_00955"/>
<evidence type="ECO:0000313" key="2">
    <source>
        <dbReference type="Proteomes" id="UP000067243"/>
    </source>
</evidence>
<name>A0A0K1P7B9_9MOLU</name>
<keyword evidence="2" id="KW-1185">Reference proteome</keyword>
<dbReference type="PATRIC" id="fig|216946.3.peg.987"/>
<proteinExistence type="predicted"/>
<evidence type="ECO:0000313" key="1">
    <source>
        <dbReference type="EMBL" id="AKU80201.1"/>
    </source>
</evidence>
<reference evidence="1 2" key="1">
    <citation type="journal article" date="2015" name="Genome Announc.">
        <title>Complete Genome Sequence of Spiroplasma turonicum Strain Tab4cT, a Parasite of a Horse Fly, Haematopota sp. (Diptera: Tabanidae).</title>
        <authorList>
            <person name="Davis R.E."/>
            <person name="Shao J."/>
            <person name="Zhao Y."/>
            <person name="Gasparich G.E."/>
            <person name="Gaynor B.J."/>
            <person name="Donofrio N."/>
        </authorList>
    </citation>
    <scope>NUCLEOTIDE SEQUENCE [LARGE SCALE GENOMIC DNA]</scope>
    <source>
        <strain evidence="1 2">Tab4c</strain>
    </source>
</reference>
<protein>
    <recommendedName>
        <fullName evidence="3">Acetyltransferase</fullName>
    </recommendedName>
</protein>
<dbReference type="AlphaFoldDB" id="A0A0K1P7B9"/>
<accession>A0A0K1P7B9</accession>
<dbReference type="OrthoDB" id="390260at2"/>
<evidence type="ECO:0008006" key="3">
    <source>
        <dbReference type="Google" id="ProtNLM"/>
    </source>
</evidence>
<dbReference type="Proteomes" id="UP000067243">
    <property type="component" value="Chromosome"/>
</dbReference>
<gene>
    <name evidence="1" type="ORF">STURON_00955</name>
</gene>
<sequence>MAKNKEKITKVDLSESKPKKGLFKKIFASKSEQKKILQIIKNKNIDNLFFYTDVNNLLIILENGIQLVKEKIVGNNEEYIVWTYLEHKESIGLEFETSTRAHFWKWATNSNVDVERISVIGINPYKLADLSKNDWAYDSTKKIIYVYETIPVEAIEYIMIKDKSNLKRIQTFVDANDIDIDVFYGESGNIDKKEKK</sequence>